<accession>A0A200PU50</accession>
<dbReference type="InterPro" id="IPR011032">
    <property type="entry name" value="GroES-like_sf"/>
</dbReference>
<dbReference type="OrthoDB" id="184876at2759"/>
<dbReference type="GO" id="GO:0044183">
    <property type="term" value="F:protein folding chaperone"/>
    <property type="evidence" value="ECO:0007669"/>
    <property type="project" value="InterPro"/>
</dbReference>
<keyword evidence="3" id="KW-1185">Reference proteome</keyword>
<dbReference type="SUPFAM" id="SSF50129">
    <property type="entry name" value="GroES-like"/>
    <property type="match status" value="1"/>
</dbReference>
<reference evidence="2 3" key="1">
    <citation type="journal article" date="2017" name="Mol. Plant">
        <title>The Genome of Medicinal Plant Macleaya cordata Provides New Insights into Benzylisoquinoline Alkaloids Metabolism.</title>
        <authorList>
            <person name="Liu X."/>
            <person name="Liu Y."/>
            <person name="Huang P."/>
            <person name="Ma Y."/>
            <person name="Qing Z."/>
            <person name="Tang Q."/>
            <person name="Cao H."/>
            <person name="Cheng P."/>
            <person name="Zheng Y."/>
            <person name="Yuan Z."/>
            <person name="Zhou Y."/>
            <person name="Liu J."/>
            <person name="Tang Z."/>
            <person name="Zhuo Y."/>
            <person name="Zhang Y."/>
            <person name="Yu L."/>
            <person name="Huang J."/>
            <person name="Yang P."/>
            <person name="Peng Q."/>
            <person name="Zhang J."/>
            <person name="Jiang W."/>
            <person name="Zhang Z."/>
            <person name="Lin K."/>
            <person name="Ro D.K."/>
            <person name="Chen X."/>
            <person name="Xiong X."/>
            <person name="Shang Y."/>
            <person name="Huang S."/>
            <person name="Zeng J."/>
        </authorList>
    </citation>
    <scope>NUCLEOTIDE SEQUENCE [LARGE SCALE GENOMIC DNA]</scope>
    <source>
        <strain evidence="3">cv. BLH2017</strain>
        <tissue evidence="2">Root</tissue>
    </source>
</reference>
<dbReference type="GO" id="GO:0051082">
    <property type="term" value="F:unfolded protein binding"/>
    <property type="evidence" value="ECO:0007669"/>
    <property type="project" value="TreeGrafter"/>
</dbReference>
<dbReference type="EMBL" id="MVGT01004039">
    <property type="protein sequence ID" value="OVA01743.1"/>
    <property type="molecule type" value="Genomic_DNA"/>
</dbReference>
<proteinExistence type="predicted"/>
<dbReference type="GO" id="GO:0046872">
    <property type="term" value="F:metal ion binding"/>
    <property type="evidence" value="ECO:0007669"/>
    <property type="project" value="TreeGrafter"/>
</dbReference>
<gene>
    <name evidence="2" type="ORF">BVC80_9071g77</name>
</gene>
<dbReference type="CDD" id="cd00320">
    <property type="entry name" value="cpn10"/>
    <property type="match status" value="1"/>
</dbReference>
<keyword evidence="1" id="KW-0143">Chaperone</keyword>
<evidence type="ECO:0000313" key="3">
    <source>
        <dbReference type="Proteomes" id="UP000195402"/>
    </source>
</evidence>
<dbReference type="AlphaFoldDB" id="A0A200PU50"/>
<dbReference type="GO" id="GO:0005739">
    <property type="term" value="C:mitochondrion"/>
    <property type="evidence" value="ECO:0007669"/>
    <property type="project" value="TreeGrafter"/>
</dbReference>
<sequence>MSTKYEISERGRERLVPTLNRILVEKIIPPSKTSLGILLPEKSSKNSGKVVAVGPGQKDTAGNLIPVSVSLKEGETVLLPDNGGTQVNLGDDKEFTTLSHVLALYSFIHSLRASTMLAKFSRII</sequence>
<dbReference type="InParanoid" id="A0A200PU50"/>
<evidence type="ECO:0000313" key="2">
    <source>
        <dbReference type="EMBL" id="OVA01743.1"/>
    </source>
</evidence>
<organism evidence="2 3">
    <name type="scientific">Macleaya cordata</name>
    <name type="common">Five-seeded plume-poppy</name>
    <name type="synonym">Bocconia cordata</name>
    <dbReference type="NCBI Taxonomy" id="56857"/>
    <lineage>
        <taxon>Eukaryota</taxon>
        <taxon>Viridiplantae</taxon>
        <taxon>Streptophyta</taxon>
        <taxon>Embryophyta</taxon>
        <taxon>Tracheophyta</taxon>
        <taxon>Spermatophyta</taxon>
        <taxon>Magnoliopsida</taxon>
        <taxon>Ranunculales</taxon>
        <taxon>Papaveraceae</taxon>
        <taxon>Papaveroideae</taxon>
        <taxon>Macleaya</taxon>
    </lineage>
</organism>
<comment type="caution">
    <text evidence="2">The sequence shown here is derived from an EMBL/GenBank/DDBJ whole genome shotgun (WGS) entry which is preliminary data.</text>
</comment>
<evidence type="ECO:0000256" key="1">
    <source>
        <dbReference type="ARBA" id="ARBA00023186"/>
    </source>
</evidence>
<name>A0A200PU50_MACCD</name>
<dbReference type="InterPro" id="IPR037124">
    <property type="entry name" value="Chaperonin_GroES_sf"/>
</dbReference>
<dbReference type="Gene3D" id="2.30.33.40">
    <property type="entry name" value="GroES chaperonin"/>
    <property type="match status" value="1"/>
</dbReference>
<dbReference type="InterPro" id="IPR020818">
    <property type="entry name" value="Chaperonin_GroES"/>
</dbReference>
<dbReference type="GO" id="GO:0005524">
    <property type="term" value="F:ATP binding"/>
    <property type="evidence" value="ECO:0007669"/>
    <property type="project" value="InterPro"/>
</dbReference>
<dbReference type="SMART" id="SM00883">
    <property type="entry name" value="Cpn10"/>
    <property type="match status" value="1"/>
</dbReference>
<protein>
    <submittedName>
        <fullName evidence="2">Chaperonin Cpn10</fullName>
    </submittedName>
</protein>
<dbReference type="Pfam" id="PF00166">
    <property type="entry name" value="Cpn10"/>
    <property type="match status" value="1"/>
</dbReference>
<dbReference type="STRING" id="56857.A0A200PU50"/>
<dbReference type="PANTHER" id="PTHR10772">
    <property type="entry name" value="10 KDA HEAT SHOCK PROTEIN"/>
    <property type="match status" value="1"/>
</dbReference>
<dbReference type="GO" id="GO:0051087">
    <property type="term" value="F:protein-folding chaperone binding"/>
    <property type="evidence" value="ECO:0007669"/>
    <property type="project" value="TreeGrafter"/>
</dbReference>
<dbReference type="Proteomes" id="UP000195402">
    <property type="component" value="Unassembled WGS sequence"/>
</dbReference>
<dbReference type="PANTHER" id="PTHR10772:SF37">
    <property type="entry name" value="GROES-LIKE FAMILY PROTEIN"/>
    <property type="match status" value="1"/>
</dbReference>